<feature type="region of interest" description="Disordered" evidence="1">
    <location>
        <begin position="248"/>
        <end position="419"/>
    </location>
</feature>
<feature type="compositionally biased region" description="Pro residues" evidence="1">
    <location>
        <begin position="634"/>
        <end position="644"/>
    </location>
</feature>
<dbReference type="AlphaFoldDB" id="A0A2A2D6E6"/>
<sequence length="768" mass="80358">MSGARTYHQGTGPDTKDATGRQRGRKARVPKARPPEPKEIITAAGQPLDLGLRREMEERLGHDFEKVRIHTDRDAAALTDLLGADAVTVGEDIFFAEGRFRPGTEDGRRLVAHELLHTVQAPHALGALRAGRDLGAVSLPRDPVEIQAEDGARSERRPEVSRSATPGWLRYARVGADRFRTEQLDPATLVDRLAAGILRSLRGDPTDSSGRVRLQLAGFAPGLQDAVLDRLARRLPSSDHQRVLELVHEAETSPEGKASGGAPEGLGSADEALSDERRSERDDRRAENERRERERDEERGAGQRERRDPEESRDAGDERERRDGEGRSEERAERERDRDRQREAEEAEGAERARDRETSDRGPREEPEPRRPRPAEDQEDRAAEGERTRQGEEARAGQAAPPAMAAAGVRRPPGEPGAVAPVSRFAVVGAVRTAPAAGAKAGHEKVDENTVEAVALDPAGPLAKHGLAERDDCSEEPSREEEPLGMEPGARDEVPLPPVGTGTEEDTEEPARQEREPERAPAEETLPDDTRQAGADPDQADRGGPGRAPSVPEPEPDEASPGDADADAEAEADASPDAGERGTTEAPARQRPEPEPEPRQVDEELSDRGLEDTVPPAGSTCADPAARSALAAPEPAPEPSAARPPEPEETGDEGEAPEAGEPSAASGAPAGAASLDTGPGAPAGGAPGGDGPEQAGADPADAPGGLESEADADGTATEPVPADASLEDGGGGCEGTPDAAPGAATGGAAPRVGGGGGGGGAPAAPAKR</sequence>
<feature type="compositionally biased region" description="Low complexity" evidence="1">
    <location>
        <begin position="735"/>
        <end position="751"/>
    </location>
</feature>
<reference evidence="3 4" key="1">
    <citation type="submission" date="2017-08" db="EMBL/GenBank/DDBJ databases">
        <title>Genome sequence of Streptomyces albireticuli NRRL B-1670.</title>
        <authorList>
            <person name="Graham D.E."/>
            <person name="Mahan K.M."/>
            <person name="Klingeman D.M."/>
            <person name="Hettich R.L."/>
            <person name="Parry R.J."/>
            <person name="Spain J.C."/>
        </authorList>
    </citation>
    <scope>NUCLEOTIDE SEQUENCE [LARGE SCALE GENOMIC DNA]</scope>
    <source>
        <strain evidence="3 4">NRRL B-1670</strain>
    </source>
</reference>
<feature type="domain" description="eCIS core" evidence="2">
    <location>
        <begin position="47"/>
        <end position="121"/>
    </location>
</feature>
<feature type="compositionally biased region" description="Low complexity" evidence="1">
    <location>
        <begin position="396"/>
        <end position="411"/>
    </location>
</feature>
<dbReference type="RefSeq" id="WP_143593136.1">
    <property type="nucleotide sequence ID" value="NZ_NSJV01000299.1"/>
</dbReference>
<feature type="compositionally biased region" description="Basic and acidic residues" evidence="1">
    <location>
        <begin position="274"/>
        <end position="395"/>
    </location>
</feature>
<feature type="compositionally biased region" description="Basic residues" evidence="1">
    <location>
        <begin position="22"/>
        <end position="31"/>
    </location>
</feature>
<comment type="caution">
    <text evidence="3">The sequence shown here is derived from an EMBL/GenBank/DDBJ whole genome shotgun (WGS) entry which is preliminary data.</text>
</comment>
<evidence type="ECO:0000259" key="2">
    <source>
        <dbReference type="Pfam" id="PF13699"/>
    </source>
</evidence>
<evidence type="ECO:0000313" key="3">
    <source>
        <dbReference type="EMBL" id="PAU48033.1"/>
    </source>
</evidence>
<protein>
    <recommendedName>
        <fullName evidence="2">eCIS core domain-containing protein</fullName>
    </recommendedName>
</protein>
<gene>
    <name evidence="3" type="ORF">CK936_15530</name>
</gene>
<feature type="compositionally biased region" description="Basic and acidic residues" evidence="1">
    <location>
        <begin position="509"/>
        <end position="522"/>
    </location>
</feature>
<dbReference type="Proteomes" id="UP000218944">
    <property type="component" value="Unassembled WGS sequence"/>
</dbReference>
<feature type="compositionally biased region" description="Basic and acidic residues" evidence="1">
    <location>
        <begin position="578"/>
        <end position="611"/>
    </location>
</feature>
<evidence type="ECO:0000256" key="1">
    <source>
        <dbReference type="SAM" id="MobiDB-lite"/>
    </source>
</evidence>
<feature type="compositionally biased region" description="Acidic residues" evidence="1">
    <location>
        <begin position="554"/>
        <end position="574"/>
    </location>
</feature>
<feature type="compositionally biased region" description="Gly residues" evidence="1">
    <location>
        <begin position="752"/>
        <end position="761"/>
    </location>
</feature>
<feature type="non-terminal residue" evidence="3">
    <location>
        <position position="768"/>
    </location>
</feature>
<dbReference type="InterPro" id="IPR025295">
    <property type="entry name" value="eCIS_core_dom"/>
</dbReference>
<feature type="compositionally biased region" description="Basic and acidic residues" evidence="1">
    <location>
        <begin position="466"/>
        <end position="482"/>
    </location>
</feature>
<proteinExistence type="predicted"/>
<keyword evidence="4" id="KW-1185">Reference proteome</keyword>
<feature type="compositionally biased region" description="Low complexity" evidence="1">
    <location>
        <begin position="692"/>
        <end position="705"/>
    </location>
</feature>
<name>A0A2A2D6E6_9ACTN</name>
<feature type="region of interest" description="Disordered" evidence="1">
    <location>
        <begin position="434"/>
        <end position="768"/>
    </location>
</feature>
<feature type="compositionally biased region" description="Low complexity" evidence="1">
    <location>
        <begin position="659"/>
        <end position="680"/>
    </location>
</feature>
<accession>A0A2A2D6E6</accession>
<feature type="compositionally biased region" description="Low complexity" evidence="1">
    <location>
        <begin position="624"/>
        <end position="633"/>
    </location>
</feature>
<evidence type="ECO:0000313" key="4">
    <source>
        <dbReference type="Proteomes" id="UP000218944"/>
    </source>
</evidence>
<dbReference type="EMBL" id="NSJV01000299">
    <property type="protein sequence ID" value="PAU48033.1"/>
    <property type="molecule type" value="Genomic_DNA"/>
</dbReference>
<feature type="region of interest" description="Disordered" evidence="1">
    <location>
        <begin position="1"/>
        <end position="37"/>
    </location>
</feature>
<organism evidence="3 4">
    <name type="scientific">Streptomyces albireticuli</name>
    <dbReference type="NCBI Taxonomy" id="1940"/>
    <lineage>
        <taxon>Bacteria</taxon>
        <taxon>Bacillati</taxon>
        <taxon>Actinomycetota</taxon>
        <taxon>Actinomycetes</taxon>
        <taxon>Kitasatosporales</taxon>
        <taxon>Streptomycetaceae</taxon>
        <taxon>Streptomyces</taxon>
    </lineage>
</organism>
<feature type="compositionally biased region" description="Gly residues" evidence="1">
    <location>
        <begin position="681"/>
        <end position="691"/>
    </location>
</feature>
<feature type="compositionally biased region" description="Acidic residues" evidence="1">
    <location>
        <begin position="647"/>
        <end position="658"/>
    </location>
</feature>
<dbReference type="Pfam" id="PF13699">
    <property type="entry name" value="eCIS_core"/>
    <property type="match status" value="1"/>
</dbReference>